<feature type="compositionally biased region" description="Low complexity" evidence="1">
    <location>
        <begin position="9"/>
        <end position="21"/>
    </location>
</feature>
<protein>
    <submittedName>
        <fullName evidence="2">Uncharacterized protein</fullName>
    </submittedName>
</protein>
<reference evidence="2" key="1">
    <citation type="submission" date="2019-12" db="EMBL/GenBank/DDBJ databases">
        <title>Genome sequencing and annotation of Brassica cretica.</title>
        <authorList>
            <person name="Studholme D.J."/>
            <person name="Sarris P."/>
        </authorList>
    </citation>
    <scope>NUCLEOTIDE SEQUENCE</scope>
    <source>
        <strain evidence="2">PFS-109/04</strain>
        <tissue evidence="2">Leaf</tissue>
    </source>
</reference>
<feature type="region of interest" description="Disordered" evidence="1">
    <location>
        <begin position="210"/>
        <end position="258"/>
    </location>
</feature>
<dbReference type="EMBL" id="QGKX02001621">
    <property type="protein sequence ID" value="KAF3502275.1"/>
    <property type="molecule type" value="Genomic_DNA"/>
</dbReference>
<feature type="region of interest" description="Disordered" evidence="1">
    <location>
        <begin position="1"/>
        <end position="80"/>
    </location>
</feature>
<proteinExistence type="predicted"/>
<evidence type="ECO:0000313" key="3">
    <source>
        <dbReference type="Proteomes" id="UP000712600"/>
    </source>
</evidence>
<sequence>MVSYKTDLSPSTATCSTPSSSMDVDRDELQSSDTGPKSSDVVAANQKPASPTLPLSSVKESEADAPSATFAHPPATTDPSPAFVIKDPPPASEIMDIPHASVTIDLPPASAPLTDGLIDVNEVVLPLVPTGLDEVSQKGNLDEEPAKETVFVRSMGAWSKPLLFTPPPTPPEPATPKLGVSEAVKSQIASFWPSISEAINVLLQNTPSTHVNHLEPNSQSPSAHRVHETPKNSSVTAHPEDATSDPITHSHEVHSTSCSKLGTTLPMLAATTAVPSQSQIMEEIPSQVNILEVSHASENEQPIGRHSPITQNHHHFHMEPESRLAYGKETGVDVVGETSSYNLTRGGRPIKPTQKFQDMEWTNVSGMGKKGRRGRGNHFH</sequence>
<comment type="caution">
    <text evidence="2">The sequence shown here is derived from an EMBL/GenBank/DDBJ whole genome shotgun (WGS) entry which is preliminary data.</text>
</comment>
<feature type="compositionally biased region" description="Polar residues" evidence="1">
    <location>
        <begin position="210"/>
        <end position="222"/>
    </location>
</feature>
<feature type="compositionally biased region" description="Polar residues" evidence="1">
    <location>
        <begin position="354"/>
        <end position="365"/>
    </location>
</feature>
<evidence type="ECO:0000256" key="1">
    <source>
        <dbReference type="SAM" id="MobiDB-lite"/>
    </source>
</evidence>
<evidence type="ECO:0000313" key="2">
    <source>
        <dbReference type="EMBL" id="KAF3502275.1"/>
    </source>
</evidence>
<name>A0A8S9NF18_BRACR</name>
<feature type="region of interest" description="Disordered" evidence="1">
    <location>
        <begin position="339"/>
        <end position="380"/>
    </location>
</feature>
<organism evidence="2 3">
    <name type="scientific">Brassica cretica</name>
    <name type="common">Mustard</name>
    <dbReference type="NCBI Taxonomy" id="69181"/>
    <lineage>
        <taxon>Eukaryota</taxon>
        <taxon>Viridiplantae</taxon>
        <taxon>Streptophyta</taxon>
        <taxon>Embryophyta</taxon>
        <taxon>Tracheophyta</taxon>
        <taxon>Spermatophyta</taxon>
        <taxon>Magnoliopsida</taxon>
        <taxon>eudicotyledons</taxon>
        <taxon>Gunneridae</taxon>
        <taxon>Pentapetalae</taxon>
        <taxon>rosids</taxon>
        <taxon>malvids</taxon>
        <taxon>Brassicales</taxon>
        <taxon>Brassicaceae</taxon>
        <taxon>Brassiceae</taxon>
        <taxon>Brassica</taxon>
    </lineage>
</organism>
<gene>
    <name evidence="2" type="ORF">F2Q69_00041004</name>
</gene>
<dbReference type="AlphaFoldDB" id="A0A8S9NF18"/>
<accession>A0A8S9NF18</accession>
<feature type="compositionally biased region" description="Basic residues" evidence="1">
    <location>
        <begin position="369"/>
        <end position="380"/>
    </location>
</feature>
<dbReference type="Proteomes" id="UP000712600">
    <property type="component" value="Unassembled WGS sequence"/>
</dbReference>